<sequence>MKNLITGIFLLSVLVSCKDSKEVKGEKAIEVVEKSVIKDSLRQDKVVSNGDFKNDFDILLPRSYRSSEGKNSATSLNKKWIDLYEQNGEYYLGKASFKIEKGFDECTGDSLKSIVSKNKTIIFMDYPSLKLGKIKSLKIEEDKVWPDEKVTFVFNNVNYILRAEGKVLSSEMVSTDNNTEEVFKKVENYKLYLTTGNTTEKLLLAEQSFNDTFVELLFAGDIDNDGKLDFIFSANRNYEEERVILFLSSKAKSGEAMEKVSEIAVGFDC</sequence>
<name>A0A9X3BX20_9FLAO</name>
<evidence type="ECO:0000313" key="1">
    <source>
        <dbReference type="EMBL" id="MCV9926485.1"/>
    </source>
</evidence>
<dbReference type="AlphaFoldDB" id="A0A9X3BX20"/>
<protein>
    <recommendedName>
        <fullName evidence="3">Lipoprotein</fullName>
    </recommendedName>
</protein>
<reference evidence="1" key="1">
    <citation type="submission" date="2022-10" db="EMBL/GenBank/DDBJ databases">
        <title>Two novel species of Flavobacterium.</title>
        <authorList>
            <person name="Liu Q."/>
            <person name="Xin Y.-H."/>
        </authorList>
    </citation>
    <scope>NUCLEOTIDE SEQUENCE</scope>
    <source>
        <strain evidence="1">LS1R49</strain>
    </source>
</reference>
<dbReference type="SUPFAM" id="SSF69318">
    <property type="entry name" value="Integrin alpha N-terminal domain"/>
    <property type="match status" value="1"/>
</dbReference>
<dbReference type="RefSeq" id="WP_264204684.1">
    <property type="nucleotide sequence ID" value="NZ_JAOZEW010000002.1"/>
</dbReference>
<dbReference type="PROSITE" id="PS51257">
    <property type="entry name" value="PROKAR_LIPOPROTEIN"/>
    <property type="match status" value="1"/>
</dbReference>
<dbReference type="InterPro" id="IPR028994">
    <property type="entry name" value="Integrin_alpha_N"/>
</dbReference>
<organism evidence="1 2">
    <name type="scientific">Flavobacterium shii</name>
    <dbReference type="NCBI Taxonomy" id="2987687"/>
    <lineage>
        <taxon>Bacteria</taxon>
        <taxon>Pseudomonadati</taxon>
        <taxon>Bacteroidota</taxon>
        <taxon>Flavobacteriia</taxon>
        <taxon>Flavobacteriales</taxon>
        <taxon>Flavobacteriaceae</taxon>
        <taxon>Flavobacterium</taxon>
    </lineage>
</organism>
<evidence type="ECO:0000313" key="2">
    <source>
        <dbReference type="Proteomes" id="UP001151079"/>
    </source>
</evidence>
<keyword evidence="2" id="KW-1185">Reference proteome</keyword>
<gene>
    <name evidence="1" type="ORF">OIU83_02390</name>
</gene>
<dbReference type="EMBL" id="JAOZEW010000002">
    <property type="protein sequence ID" value="MCV9926485.1"/>
    <property type="molecule type" value="Genomic_DNA"/>
</dbReference>
<dbReference type="Proteomes" id="UP001151079">
    <property type="component" value="Unassembled WGS sequence"/>
</dbReference>
<evidence type="ECO:0008006" key="3">
    <source>
        <dbReference type="Google" id="ProtNLM"/>
    </source>
</evidence>
<accession>A0A9X3BX20</accession>
<proteinExistence type="predicted"/>
<comment type="caution">
    <text evidence="1">The sequence shown here is derived from an EMBL/GenBank/DDBJ whole genome shotgun (WGS) entry which is preliminary data.</text>
</comment>